<evidence type="ECO:0000256" key="1">
    <source>
        <dbReference type="SAM" id="MobiDB-lite"/>
    </source>
</evidence>
<organism evidence="2 3">
    <name type="scientific">Iphiclides podalirius</name>
    <name type="common">scarce swallowtail</name>
    <dbReference type="NCBI Taxonomy" id="110791"/>
    <lineage>
        <taxon>Eukaryota</taxon>
        <taxon>Metazoa</taxon>
        <taxon>Ecdysozoa</taxon>
        <taxon>Arthropoda</taxon>
        <taxon>Hexapoda</taxon>
        <taxon>Insecta</taxon>
        <taxon>Pterygota</taxon>
        <taxon>Neoptera</taxon>
        <taxon>Endopterygota</taxon>
        <taxon>Lepidoptera</taxon>
        <taxon>Glossata</taxon>
        <taxon>Ditrysia</taxon>
        <taxon>Papilionoidea</taxon>
        <taxon>Papilionidae</taxon>
        <taxon>Papilioninae</taxon>
        <taxon>Iphiclides</taxon>
    </lineage>
</organism>
<protein>
    <submittedName>
        <fullName evidence="2">Uncharacterized protein</fullName>
    </submittedName>
</protein>
<dbReference type="Proteomes" id="UP000837857">
    <property type="component" value="Chromosome 5"/>
</dbReference>
<reference evidence="2" key="1">
    <citation type="submission" date="2022-03" db="EMBL/GenBank/DDBJ databases">
        <authorList>
            <person name="Martin H S."/>
        </authorList>
    </citation>
    <scope>NUCLEOTIDE SEQUENCE</scope>
</reference>
<feature type="non-terminal residue" evidence="2">
    <location>
        <position position="138"/>
    </location>
</feature>
<keyword evidence="3" id="KW-1185">Reference proteome</keyword>
<proteinExistence type="predicted"/>
<name>A0ABN8IWM1_9NEOP</name>
<sequence length="138" mass="14355">MMLGHPSAVATPLSAHLSAHWKLSPQPPHLKRACGSVGAAWRGGLGGARGGAAHEHAGSAPAAHARATDHESAAADMAYTYACSRVPADALPAVLMSEYWAIGREKEAVAPPRSYGSYGEATVVRHLPRVLQGEILSM</sequence>
<gene>
    <name evidence="2" type="ORF">IPOD504_LOCUS14546</name>
</gene>
<accession>A0ABN8IWM1</accession>
<evidence type="ECO:0000313" key="2">
    <source>
        <dbReference type="EMBL" id="CAH2068792.1"/>
    </source>
</evidence>
<feature type="region of interest" description="Disordered" evidence="1">
    <location>
        <begin position="48"/>
        <end position="68"/>
    </location>
</feature>
<evidence type="ECO:0000313" key="3">
    <source>
        <dbReference type="Proteomes" id="UP000837857"/>
    </source>
</evidence>
<dbReference type="EMBL" id="OW152817">
    <property type="protein sequence ID" value="CAH2068792.1"/>
    <property type="molecule type" value="Genomic_DNA"/>
</dbReference>